<name>A0ABT3B632_9CYAN</name>
<dbReference type="EMBL" id="JAOWRF010000334">
    <property type="protein sequence ID" value="MCV3216405.1"/>
    <property type="molecule type" value="Genomic_DNA"/>
</dbReference>
<sequence length="453" mass="53480">MTANMLQKNQVNKDFIKSNSKQISLQTAQEKTYKFLVEIVQKWSPEDVIKEFKLLFIDCLDSVDLNSAPSIYAMFSENNEQEFRHTLKRCCYIIVNNWDSQRKYKYIKELVELFVNYQIKIWAAKSCSTKINIFQRWLINFVNSNDYEELKLFALKHKEENKTHWTNRYTTYLLVAQSFDKNNPKEQQEAALKLSKQMKDKFKFELAMYLARSQCANSSETRYRNPTILENNVLHLIKTIVLKKGAFSHENIANIFLKQTQNQTLKEFKDSLQKYLIFSVERQDFVETLKQQLSDKLSLWKKEYDEETISKELLLRTCNRVIDCLTTEKGREPSQLFVLLLSQGHTFTLVIVLLKVILICKNARSHLEIRMADLIGYYDKYPEEECQWVINFIEIFNITFAIYAENVEYNLINMKQDEQTSQPMVNLDAYRVFSQLKVDAQSGDKGTTRSHSP</sequence>
<organism evidence="1 2">
    <name type="scientific">Plectonema radiosum NIES-515</name>
    <dbReference type="NCBI Taxonomy" id="2986073"/>
    <lineage>
        <taxon>Bacteria</taxon>
        <taxon>Bacillati</taxon>
        <taxon>Cyanobacteriota</taxon>
        <taxon>Cyanophyceae</taxon>
        <taxon>Oscillatoriophycideae</taxon>
        <taxon>Oscillatoriales</taxon>
        <taxon>Microcoleaceae</taxon>
        <taxon>Plectonema</taxon>
    </lineage>
</organism>
<dbReference type="Proteomes" id="UP001526143">
    <property type="component" value="Unassembled WGS sequence"/>
</dbReference>
<evidence type="ECO:0000313" key="2">
    <source>
        <dbReference type="Proteomes" id="UP001526143"/>
    </source>
</evidence>
<dbReference type="RefSeq" id="WP_263748056.1">
    <property type="nucleotide sequence ID" value="NZ_JAOWRF010000334.1"/>
</dbReference>
<evidence type="ECO:0000313" key="1">
    <source>
        <dbReference type="EMBL" id="MCV3216405.1"/>
    </source>
</evidence>
<comment type="caution">
    <text evidence="1">The sequence shown here is derived from an EMBL/GenBank/DDBJ whole genome shotgun (WGS) entry which is preliminary data.</text>
</comment>
<accession>A0ABT3B632</accession>
<proteinExistence type="predicted"/>
<protein>
    <submittedName>
        <fullName evidence="1">Uncharacterized protein</fullName>
    </submittedName>
</protein>
<gene>
    <name evidence="1" type="ORF">OGM63_23310</name>
</gene>
<keyword evidence="2" id="KW-1185">Reference proteome</keyword>
<reference evidence="1 2" key="1">
    <citation type="submission" date="2022-10" db="EMBL/GenBank/DDBJ databases">
        <title>Identification of biosynthetic pathway for the production of the potent trypsin inhibitor radiosumin.</title>
        <authorList>
            <person name="Fewer D.P."/>
            <person name="Delbaje E."/>
            <person name="Ouyang X."/>
            <person name="Agostino P.D."/>
            <person name="Wahlsten M."/>
            <person name="Jokela J."/>
            <person name="Permi P."/>
            <person name="Haapaniemi E."/>
            <person name="Koistinen H."/>
        </authorList>
    </citation>
    <scope>NUCLEOTIDE SEQUENCE [LARGE SCALE GENOMIC DNA]</scope>
    <source>
        <strain evidence="1 2">NIES-515</strain>
    </source>
</reference>